<keyword evidence="2" id="KW-1185">Reference proteome</keyword>
<accession>A0AAW1ITN8</accession>
<name>A0AAW1ITN8_POPJA</name>
<evidence type="ECO:0000313" key="2">
    <source>
        <dbReference type="Proteomes" id="UP001458880"/>
    </source>
</evidence>
<dbReference type="Proteomes" id="UP001458880">
    <property type="component" value="Unassembled WGS sequence"/>
</dbReference>
<reference evidence="1 2" key="1">
    <citation type="journal article" date="2024" name="BMC Genomics">
        <title>De novo assembly and annotation of Popillia japonica's genome with initial clues to its potential as an invasive pest.</title>
        <authorList>
            <person name="Cucini C."/>
            <person name="Boschi S."/>
            <person name="Funari R."/>
            <person name="Cardaioli E."/>
            <person name="Iannotti N."/>
            <person name="Marturano G."/>
            <person name="Paoli F."/>
            <person name="Bruttini M."/>
            <person name="Carapelli A."/>
            <person name="Frati F."/>
            <person name="Nardi F."/>
        </authorList>
    </citation>
    <scope>NUCLEOTIDE SEQUENCE [LARGE SCALE GENOMIC DNA]</scope>
    <source>
        <strain evidence="1">DMR45628</strain>
    </source>
</reference>
<protein>
    <recommendedName>
        <fullName evidence="3">Transposase</fullName>
    </recommendedName>
</protein>
<dbReference type="AlphaFoldDB" id="A0AAW1ITN8"/>
<comment type="caution">
    <text evidence="1">The sequence shown here is derived from an EMBL/GenBank/DDBJ whole genome shotgun (WGS) entry which is preliminary data.</text>
</comment>
<evidence type="ECO:0000313" key="1">
    <source>
        <dbReference type="EMBL" id="KAK9692945.1"/>
    </source>
</evidence>
<evidence type="ECO:0008006" key="3">
    <source>
        <dbReference type="Google" id="ProtNLM"/>
    </source>
</evidence>
<gene>
    <name evidence="1" type="ORF">QE152_g34788</name>
</gene>
<proteinExistence type="predicted"/>
<dbReference type="EMBL" id="JASPKY010000559">
    <property type="protein sequence ID" value="KAK9692945.1"/>
    <property type="molecule type" value="Genomic_DNA"/>
</dbReference>
<organism evidence="1 2">
    <name type="scientific">Popillia japonica</name>
    <name type="common">Japanese beetle</name>
    <dbReference type="NCBI Taxonomy" id="7064"/>
    <lineage>
        <taxon>Eukaryota</taxon>
        <taxon>Metazoa</taxon>
        <taxon>Ecdysozoa</taxon>
        <taxon>Arthropoda</taxon>
        <taxon>Hexapoda</taxon>
        <taxon>Insecta</taxon>
        <taxon>Pterygota</taxon>
        <taxon>Neoptera</taxon>
        <taxon>Endopterygota</taxon>
        <taxon>Coleoptera</taxon>
        <taxon>Polyphaga</taxon>
        <taxon>Scarabaeiformia</taxon>
        <taxon>Scarabaeidae</taxon>
        <taxon>Rutelinae</taxon>
        <taxon>Popillia</taxon>
    </lineage>
</organism>
<sequence>MPVLNQVKEACQKIPFEEHISCDEQIIPFKGRTSLKTYNPKNAHKWGYRINVTRVTEYRSGAVQIRKRCGFGPSCIAAKSMPVLRGLSSKEY</sequence>